<comment type="caution">
    <text evidence="2">The sequence shown here is derived from an EMBL/GenBank/DDBJ whole genome shotgun (WGS) entry which is preliminary data.</text>
</comment>
<dbReference type="Pfam" id="PF01556">
    <property type="entry name" value="DnaJ_C"/>
    <property type="match status" value="1"/>
</dbReference>
<dbReference type="GO" id="GO:0006457">
    <property type="term" value="P:protein folding"/>
    <property type="evidence" value="ECO:0007669"/>
    <property type="project" value="InterPro"/>
</dbReference>
<feature type="domain" description="Chaperone DnaJ C-terminal" evidence="1">
    <location>
        <begin position="2"/>
        <end position="49"/>
    </location>
</feature>
<name>A0A645FIE4_9ZZZZ</name>
<accession>A0A645FIE4</accession>
<dbReference type="SUPFAM" id="SSF49493">
    <property type="entry name" value="HSP40/DnaJ peptide-binding domain"/>
    <property type="match status" value="1"/>
</dbReference>
<dbReference type="GO" id="GO:0051082">
    <property type="term" value="F:unfolded protein binding"/>
    <property type="evidence" value="ECO:0007669"/>
    <property type="project" value="InterPro"/>
</dbReference>
<evidence type="ECO:0000313" key="2">
    <source>
        <dbReference type="EMBL" id="MPN13730.1"/>
    </source>
</evidence>
<sequence length="72" mass="8385">MQTLDKELKLKIRPGTQPNTLIRLRGEGVPLLRHHGRGDFYVRILLKVPETVSRKAKKLLQDLDEELQEVKQ</sequence>
<organism evidence="2">
    <name type="scientific">bioreactor metagenome</name>
    <dbReference type="NCBI Taxonomy" id="1076179"/>
    <lineage>
        <taxon>unclassified sequences</taxon>
        <taxon>metagenomes</taxon>
        <taxon>ecological metagenomes</taxon>
    </lineage>
</organism>
<dbReference type="EMBL" id="VSSQ01060271">
    <property type="protein sequence ID" value="MPN13730.1"/>
    <property type="molecule type" value="Genomic_DNA"/>
</dbReference>
<dbReference type="InterPro" id="IPR008971">
    <property type="entry name" value="HSP40/DnaJ_pept-bd"/>
</dbReference>
<gene>
    <name evidence="2" type="primary">dnaJ_60</name>
    <name evidence="2" type="ORF">SDC9_161054</name>
</gene>
<dbReference type="Gene3D" id="2.60.260.20">
    <property type="entry name" value="Urease metallochaperone UreE, N-terminal domain"/>
    <property type="match status" value="1"/>
</dbReference>
<protein>
    <submittedName>
        <fullName evidence="2">Chaperone protein DnaJ</fullName>
    </submittedName>
</protein>
<dbReference type="InterPro" id="IPR002939">
    <property type="entry name" value="DnaJ_C"/>
</dbReference>
<dbReference type="AlphaFoldDB" id="A0A645FIE4"/>
<reference evidence="2" key="1">
    <citation type="submission" date="2019-08" db="EMBL/GenBank/DDBJ databases">
        <authorList>
            <person name="Kucharzyk K."/>
            <person name="Murdoch R.W."/>
            <person name="Higgins S."/>
            <person name="Loffler F."/>
        </authorList>
    </citation>
    <scope>NUCLEOTIDE SEQUENCE</scope>
</reference>
<evidence type="ECO:0000259" key="1">
    <source>
        <dbReference type="Pfam" id="PF01556"/>
    </source>
</evidence>
<proteinExistence type="predicted"/>